<evidence type="ECO:0000256" key="9">
    <source>
        <dbReference type="PIRSR" id="PIRSR621116-50"/>
    </source>
</evidence>
<evidence type="ECO:0000256" key="5">
    <source>
        <dbReference type="ARBA" id="ARBA00022729"/>
    </source>
</evidence>
<dbReference type="InterPro" id="IPR018360">
    <property type="entry name" value="Calcitonin_CS"/>
</dbReference>
<dbReference type="PROSITE" id="PS00258">
    <property type="entry name" value="CALCITONIN"/>
    <property type="match status" value="1"/>
</dbReference>
<keyword evidence="13" id="KW-1185">Reference proteome</keyword>
<dbReference type="InterPro" id="IPR021116">
    <property type="entry name" value="Calcitonin/adrenomedullin"/>
</dbReference>
<dbReference type="GO" id="GO:0005179">
    <property type="term" value="F:hormone activity"/>
    <property type="evidence" value="ECO:0007669"/>
    <property type="project" value="InterPro"/>
</dbReference>
<evidence type="ECO:0000256" key="2">
    <source>
        <dbReference type="ARBA" id="ARBA00009222"/>
    </source>
</evidence>
<sequence>MLLQAGKGTAGIQMKSDKFLNLYLLIPIALPPGGHATGSLELPAVHLAEEKTMVKGNDMTSLKPGCQERGIMGFWKFSPLLVLSILVLYQVGMFHAAPLRSRFAGRFDPATLTEEESRLLLAAMVNDYEQMKSRELDGQMTGGSSITAQKRSCNTATCMTHRLAGLLSRSGSMVKTNLLPTKMGFKIYGGRRRNYWI</sequence>
<evidence type="ECO:0000256" key="1">
    <source>
        <dbReference type="ARBA" id="ARBA00004613"/>
    </source>
</evidence>
<keyword evidence="3" id="KW-0964">Secreted</keyword>
<feature type="domain" description="Calcitonin peptide-like" evidence="11">
    <location>
        <begin position="150"/>
        <end position="192"/>
    </location>
</feature>
<evidence type="ECO:0000256" key="3">
    <source>
        <dbReference type="ARBA" id="ARBA00022525"/>
    </source>
</evidence>
<evidence type="ECO:0000256" key="4">
    <source>
        <dbReference type="ARBA" id="ARBA00022685"/>
    </source>
</evidence>
<dbReference type="GO" id="GO:0031716">
    <property type="term" value="F:calcitonin receptor binding"/>
    <property type="evidence" value="ECO:0007669"/>
    <property type="project" value="TreeGrafter"/>
</dbReference>
<dbReference type="InterPro" id="IPR001693">
    <property type="entry name" value="Calcitonin_peptide-like"/>
</dbReference>
<comment type="subcellular location">
    <subcellularLocation>
        <location evidence="1">Secreted</location>
    </subcellularLocation>
</comment>
<dbReference type="GO" id="GO:0007189">
    <property type="term" value="P:adenylate cyclase-activating G protein-coupled receptor signaling pathway"/>
    <property type="evidence" value="ECO:0007669"/>
    <property type="project" value="TreeGrafter"/>
</dbReference>
<evidence type="ECO:0000256" key="10">
    <source>
        <dbReference type="SAM" id="Phobius"/>
    </source>
</evidence>
<feature type="transmembrane region" description="Helical" evidence="10">
    <location>
        <begin position="77"/>
        <end position="97"/>
    </location>
</feature>
<keyword evidence="7 12" id="KW-0675">Receptor</keyword>
<dbReference type="EMBL" id="JWIN03000010">
    <property type="protein sequence ID" value="KAB1272921.1"/>
    <property type="molecule type" value="Genomic_DNA"/>
</dbReference>
<name>A0A5N4DP76_CAMDR</name>
<dbReference type="PRINTS" id="PR00817">
    <property type="entry name" value="CALCITONINB"/>
</dbReference>
<dbReference type="Proteomes" id="UP000299084">
    <property type="component" value="Unassembled WGS sequence"/>
</dbReference>
<keyword evidence="4" id="KW-0165">Cleavage on pair of basic residues</keyword>
<dbReference type="STRING" id="9838.ENSCDRP00005024775"/>
<evidence type="ECO:0000313" key="12">
    <source>
        <dbReference type="EMBL" id="KAB1272921.1"/>
    </source>
</evidence>
<keyword evidence="5" id="KW-0732">Signal</keyword>
<dbReference type="InterPro" id="IPR021117">
    <property type="entry name" value="Calcitonin-like"/>
</dbReference>
<dbReference type="Pfam" id="PF00214">
    <property type="entry name" value="Calc_CGRP_IAPP"/>
    <property type="match status" value="1"/>
</dbReference>
<protein>
    <recommendedName>
        <fullName evidence="8">Calcitonin receptor-stimulating peptide 1</fullName>
    </recommendedName>
</protein>
<dbReference type="InterPro" id="IPR015476">
    <property type="entry name" value="Calcitonin_gene-rel_peptide"/>
</dbReference>
<dbReference type="AlphaFoldDB" id="A0A5N4DP76"/>
<dbReference type="SMART" id="SM00113">
    <property type="entry name" value="CALCITONIN"/>
    <property type="match status" value="1"/>
</dbReference>
<dbReference type="PANTHER" id="PTHR10505:SF13">
    <property type="entry name" value="CALCITONIN GENE-RELATED PEPTIDE 1"/>
    <property type="match status" value="1"/>
</dbReference>
<feature type="disulfide bond" evidence="9">
    <location>
        <begin position="153"/>
        <end position="158"/>
    </location>
</feature>
<comment type="caution">
    <text evidence="12">The sequence shown here is derived from an EMBL/GenBank/DDBJ whole genome shotgun (WGS) entry which is preliminary data.</text>
</comment>
<keyword evidence="10" id="KW-1133">Transmembrane helix</keyword>
<organism evidence="12 13">
    <name type="scientific">Camelus dromedarius</name>
    <name type="common">Dromedary</name>
    <name type="synonym">Arabian camel</name>
    <dbReference type="NCBI Taxonomy" id="9838"/>
    <lineage>
        <taxon>Eukaryota</taxon>
        <taxon>Metazoa</taxon>
        <taxon>Chordata</taxon>
        <taxon>Craniata</taxon>
        <taxon>Vertebrata</taxon>
        <taxon>Euteleostomi</taxon>
        <taxon>Mammalia</taxon>
        <taxon>Eutheria</taxon>
        <taxon>Laurasiatheria</taxon>
        <taxon>Artiodactyla</taxon>
        <taxon>Tylopoda</taxon>
        <taxon>Camelidae</taxon>
        <taxon>Camelus</taxon>
    </lineage>
</organism>
<proteinExistence type="inferred from homology"/>
<keyword evidence="10" id="KW-0812">Transmembrane</keyword>
<dbReference type="GO" id="GO:0051480">
    <property type="term" value="P:regulation of cytosolic calcium ion concentration"/>
    <property type="evidence" value="ECO:0007669"/>
    <property type="project" value="TreeGrafter"/>
</dbReference>
<comment type="similarity">
    <text evidence="2">Belongs to the calcitonin family.</text>
</comment>
<evidence type="ECO:0000256" key="7">
    <source>
        <dbReference type="ARBA" id="ARBA00023170"/>
    </source>
</evidence>
<dbReference type="GO" id="GO:0005615">
    <property type="term" value="C:extracellular space"/>
    <property type="evidence" value="ECO:0007669"/>
    <property type="project" value="TreeGrafter"/>
</dbReference>
<evidence type="ECO:0000313" key="13">
    <source>
        <dbReference type="Proteomes" id="UP000299084"/>
    </source>
</evidence>
<evidence type="ECO:0000256" key="8">
    <source>
        <dbReference type="ARBA" id="ARBA00049775"/>
    </source>
</evidence>
<keyword evidence="10" id="KW-0472">Membrane</keyword>
<gene>
    <name evidence="12" type="ORF">Cadr_000014893</name>
</gene>
<dbReference type="PANTHER" id="PTHR10505">
    <property type="entry name" value="CALCITONIN-RELATED"/>
    <property type="match status" value="1"/>
</dbReference>
<dbReference type="Gene3D" id="6.10.250.2190">
    <property type="match status" value="1"/>
</dbReference>
<reference evidence="12 13" key="1">
    <citation type="journal article" date="2019" name="Mol. Ecol. Resour.">
        <title>Improving Illumina assemblies with Hi-C and long reads: an example with the North African dromedary.</title>
        <authorList>
            <person name="Elbers J.P."/>
            <person name="Rogers M.F."/>
            <person name="Perelman P.L."/>
            <person name="Proskuryakova A.A."/>
            <person name="Serdyukova N.A."/>
            <person name="Johnson W.E."/>
            <person name="Horin P."/>
            <person name="Corander J."/>
            <person name="Murphy D."/>
            <person name="Burger P.A."/>
        </authorList>
    </citation>
    <scope>NUCLEOTIDE SEQUENCE [LARGE SCALE GENOMIC DNA]</scope>
    <source>
        <strain evidence="12">Drom800</strain>
        <tissue evidence="12">Blood</tissue>
    </source>
</reference>
<keyword evidence="6 9" id="KW-1015">Disulfide bond</keyword>
<evidence type="ECO:0000259" key="11">
    <source>
        <dbReference type="SMART" id="SM00113"/>
    </source>
</evidence>
<accession>A0A5N4DP76</accession>
<evidence type="ECO:0000256" key="6">
    <source>
        <dbReference type="ARBA" id="ARBA00023157"/>
    </source>
</evidence>